<dbReference type="EMBL" id="MVJN01000008">
    <property type="protein sequence ID" value="RAP35734.1"/>
    <property type="molecule type" value="Genomic_DNA"/>
</dbReference>
<proteinExistence type="predicted"/>
<organism evidence="1 2">
    <name type="scientific">Legionella quinlivanii</name>
    <dbReference type="NCBI Taxonomy" id="45073"/>
    <lineage>
        <taxon>Bacteria</taxon>
        <taxon>Pseudomonadati</taxon>
        <taxon>Pseudomonadota</taxon>
        <taxon>Gammaproteobacteria</taxon>
        <taxon>Legionellales</taxon>
        <taxon>Legionellaceae</taxon>
        <taxon>Legionella</taxon>
    </lineage>
</organism>
<dbReference type="AlphaFoldDB" id="A0A364LHF6"/>
<protein>
    <submittedName>
        <fullName evidence="1">Uncharacterized protein</fullName>
    </submittedName>
</protein>
<evidence type="ECO:0000313" key="1">
    <source>
        <dbReference type="EMBL" id="RAP35734.1"/>
    </source>
</evidence>
<gene>
    <name evidence="1" type="ORF">B1207_11670</name>
</gene>
<dbReference type="Proteomes" id="UP000249458">
    <property type="component" value="Unassembled WGS sequence"/>
</dbReference>
<name>A0A364LHF6_9GAMM</name>
<reference evidence="1 2" key="1">
    <citation type="submission" date="2017-02" db="EMBL/GenBank/DDBJ databases">
        <title>Legionella quilivanii strain from human: case report and whole genome sequencing analysis.</title>
        <authorList>
            <person name="Lalancette C."/>
            <person name="Leduc J.-M."/>
            <person name="Levesque S."/>
            <person name="Fournier E."/>
            <person name="Saoud J."/>
            <person name="Faucher S.P."/>
            <person name="Bernard K."/>
            <person name="Martineau C."/>
            <person name="Longtin J."/>
        </authorList>
    </citation>
    <scope>NUCLEOTIDE SEQUENCE [LARGE SCALE GENOMIC DNA]</scope>
    <source>
        <strain evidence="1 2">ID143958</strain>
    </source>
</reference>
<evidence type="ECO:0000313" key="2">
    <source>
        <dbReference type="Proteomes" id="UP000249458"/>
    </source>
</evidence>
<sequence>MSGTISREIAELCLDNIQEKGLALFKHKSYDLDHWNPNDVFGYDFNRNQFYKKALNDLAPKIEKGFKKAGIYLSNSSLNMQEFIAYNLTHCILSRLLNPDAEVVISYDEIKKDKLGISYQLPAYEPLKIESFTQKGLAIEPSVSASLMLEDSHKKSKKKKMLPAPTPQVSNAVAEQQISFATTDSHEKSLISAILAAKICILINQIDVESLVQGALVHQKNQRKADKLAKQGLFAQAGAAALLPGQKPYTEEEQEKDTLKVIKEDVSKIPAKKLSSIAQGKLPAVEEEDLELDNLSKSISRF</sequence>
<dbReference type="RefSeq" id="WP_112220132.1">
    <property type="nucleotide sequence ID" value="NZ_MVJN01000008.1"/>
</dbReference>
<accession>A0A364LHF6</accession>
<comment type="caution">
    <text evidence="1">The sequence shown here is derived from an EMBL/GenBank/DDBJ whole genome shotgun (WGS) entry which is preliminary data.</text>
</comment>